<dbReference type="EMBL" id="JAUOPB010000015">
    <property type="protein sequence ID" value="MDO6424531.1"/>
    <property type="molecule type" value="Genomic_DNA"/>
</dbReference>
<feature type="transmembrane region" description="Helical" evidence="1">
    <location>
        <begin position="48"/>
        <end position="66"/>
    </location>
</feature>
<name>A0AAW7XC59_9GAMM</name>
<keyword evidence="1" id="KW-0472">Membrane</keyword>
<proteinExistence type="predicted"/>
<keyword evidence="1" id="KW-1133">Transmembrane helix</keyword>
<evidence type="ECO:0000313" key="3">
    <source>
        <dbReference type="Proteomes" id="UP001169760"/>
    </source>
</evidence>
<evidence type="ECO:0000313" key="2">
    <source>
        <dbReference type="EMBL" id="MDO6424531.1"/>
    </source>
</evidence>
<reference evidence="2" key="1">
    <citation type="submission" date="2023-07" db="EMBL/GenBank/DDBJ databases">
        <title>Genome content predicts the carbon catabolic preferences of heterotrophic bacteria.</title>
        <authorList>
            <person name="Gralka M."/>
        </authorList>
    </citation>
    <scope>NUCLEOTIDE SEQUENCE</scope>
    <source>
        <strain evidence="2">I3M17_2</strain>
    </source>
</reference>
<comment type="caution">
    <text evidence="2">The sequence shown here is derived from an EMBL/GenBank/DDBJ whole genome shotgun (WGS) entry which is preliminary data.</text>
</comment>
<keyword evidence="1" id="KW-0812">Transmembrane</keyword>
<protein>
    <submittedName>
        <fullName evidence="2">Uncharacterized protein</fullName>
    </submittedName>
</protein>
<evidence type="ECO:0000256" key="1">
    <source>
        <dbReference type="SAM" id="Phobius"/>
    </source>
</evidence>
<dbReference type="AlphaFoldDB" id="A0AAW7XC59"/>
<feature type="transmembrane region" description="Helical" evidence="1">
    <location>
        <begin position="86"/>
        <end position="106"/>
    </location>
</feature>
<organism evidence="2 3">
    <name type="scientific">Saccharophagus degradans</name>
    <dbReference type="NCBI Taxonomy" id="86304"/>
    <lineage>
        <taxon>Bacteria</taxon>
        <taxon>Pseudomonadati</taxon>
        <taxon>Pseudomonadota</taxon>
        <taxon>Gammaproteobacteria</taxon>
        <taxon>Cellvibrionales</taxon>
        <taxon>Cellvibrionaceae</taxon>
        <taxon>Saccharophagus</taxon>
    </lineage>
</organism>
<sequence>MNESDDFEKMLARQLRGASPYIPDDGFTASVTAGLLVSKPRRFKSPFLVLYALIAVVACVLIAQMPMLDIAHNMMAWVYQVDVASLVTGAVLYAAALCVGAVLWAAKMLDII</sequence>
<dbReference type="RefSeq" id="WP_216064748.1">
    <property type="nucleotide sequence ID" value="NZ_CP123764.1"/>
</dbReference>
<accession>A0AAW7XC59</accession>
<gene>
    <name evidence="2" type="ORF">Q4521_18735</name>
</gene>
<dbReference type="Proteomes" id="UP001169760">
    <property type="component" value="Unassembled WGS sequence"/>
</dbReference>